<feature type="domain" description="Methyltransferase type 11" evidence="5">
    <location>
        <begin position="27"/>
        <end position="126"/>
    </location>
</feature>
<dbReference type="CDD" id="cd02440">
    <property type="entry name" value="AdoMet_MTases"/>
    <property type="match status" value="1"/>
</dbReference>
<dbReference type="EMBL" id="GU324300">
    <property type="protein sequence ID" value="ADB92507.1"/>
    <property type="molecule type" value="Genomic_DNA"/>
</dbReference>
<dbReference type="EMBL" id="GU324300">
    <property type="protein sequence ID" value="ADB92520.1"/>
    <property type="molecule type" value="Genomic_DNA"/>
</dbReference>
<proteinExistence type="predicted"/>
<dbReference type="GO" id="GO:0008757">
    <property type="term" value="F:S-adenosylmethionine-dependent methyltransferase activity"/>
    <property type="evidence" value="ECO:0007669"/>
    <property type="project" value="InterPro"/>
</dbReference>
<comment type="pathway">
    <text evidence="1">Lipid metabolism.</text>
</comment>
<dbReference type="NCBIfam" id="NF045667">
    <property type="entry name" value="MTase_DVU1556"/>
    <property type="match status" value="1"/>
</dbReference>
<keyword evidence="2 6" id="KW-0489">Methyltransferase</keyword>
<evidence type="ECO:0000256" key="2">
    <source>
        <dbReference type="ARBA" id="ARBA00022603"/>
    </source>
</evidence>
<reference evidence="6" key="1">
    <citation type="journal article" date="2010" name="J. Bacteriol.">
        <title>Identification and heterologous expression of genes involved in anaerobic dissimilatory phosphite oxidation by Desulfotignum phosphitoxidans.</title>
        <authorList>
            <person name="Simeonova D.D."/>
            <person name="Wilson M.M."/>
            <person name="Metcalf W.W."/>
            <person name="Schink B."/>
        </authorList>
    </citation>
    <scope>NUCLEOTIDE SEQUENCE</scope>
    <source>
        <strain evidence="6">FiPS-3</strain>
    </source>
</reference>
<dbReference type="InterPro" id="IPR029063">
    <property type="entry name" value="SAM-dependent_MTases_sf"/>
</dbReference>
<keyword evidence="3 6" id="KW-0808">Transferase</keyword>
<evidence type="ECO:0000313" key="6">
    <source>
        <dbReference type="EMBL" id="ADB92507.1"/>
    </source>
</evidence>
<comment type="pathway">
    <text evidence="4">Phospholipid metabolism.</text>
</comment>
<dbReference type="GO" id="GO:0032259">
    <property type="term" value="P:methylation"/>
    <property type="evidence" value="ECO:0007669"/>
    <property type="project" value="UniProtKB-KW"/>
</dbReference>
<dbReference type="PANTHER" id="PTHR44307:SF2">
    <property type="entry name" value="PHOSPHOETHANOLAMINE METHYLTRANSFERASE ISOFORM X1"/>
    <property type="match status" value="1"/>
</dbReference>
<evidence type="ECO:0000256" key="1">
    <source>
        <dbReference type="ARBA" id="ARBA00005189"/>
    </source>
</evidence>
<dbReference type="AlphaFoldDB" id="D3JWT7"/>
<evidence type="ECO:0000256" key="3">
    <source>
        <dbReference type="ARBA" id="ARBA00022679"/>
    </source>
</evidence>
<accession>D3JWT7</accession>
<dbReference type="SUPFAM" id="SSF53335">
    <property type="entry name" value="S-adenosyl-L-methionine-dependent methyltransferases"/>
    <property type="match status" value="1"/>
</dbReference>
<dbReference type="Pfam" id="PF08241">
    <property type="entry name" value="Methyltransf_11"/>
    <property type="match status" value="1"/>
</dbReference>
<dbReference type="InterPro" id="IPR013216">
    <property type="entry name" value="Methyltransf_11"/>
</dbReference>
<dbReference type="Gene3D" id="3.40.50.150">
    <property type="entry name" value="Vaccinia Virus protein VP39"/>
    <property type="match status" value="1"/>
</dbReference>
<sequence>MPGPGGGLHLTDRAFDFCGFAAGDRVLDAGCGYGVTGRYLSDEFGIRVVGIDISIDRAVDRNRRHGTGRPSSVFPELVQARIPGLPFEEDTFKGIFCECVFSLVQEKSSCLGEFYRILRPDGHLVLSDLYIPEKYLSAVRQYQGEGPFTSCMEGAMGIIDLIRILESAGFTITLMEDHTRFLKQLAGQIVFEYGSLDRFWDALPGAAGCGRLTHMCRTGSLKLGYGLFVATKYH</sequence>
<evidence type="ECO:0000256" key="4">
    <source>
        <dbReference type="ARBA" id="ARBA00025707"/>
    </source>
</evidence>
<dbReference type="PANTHER" id="PTHR44307">
    <property type="entry name" value="PHOSPHOETHANOLAMINE METHYLTRANSFERASE"/>
    <property type="match status" value="1"/>
</dbReference>
<evidence type="ECO:0000259" key="5">
    <source>
        <dbReference type="Pfam" id="PF08241"/>
    </source>
</evidence>
<organism evidence="6">
    <name type="scientific">Desulfotignum phosphitoxidans</name>
    <dbReference type="NCBI Taxonomy" id="190898"/>
    <lineage>
        <taxon>Bacteria</taxon>
        <taxon>Pseudomonadati</taxon>
        <taxon>Thermodesulfobacteriota</taxon>
        <taxon>Desulfobacteria</taxon>
        <taxon>Desulfobacterales</taxon>
        <taxon>Desulfobacteraceae</taxon>
        <taxon>Desulfotignum</taxon>
    </lineage>
</organism>
<protein>
    <submittedName>
        <fullName evidence="6">Putative SAM-dependent methyltransferase</fullName>
    </submittedName>
</protein>
<name>D3JWT7_9BACT</name>